<dbReference type="InterPro" id="IPR035902">
    <property type="entry name" value="Nuc_phospho_transferase"/>
</dbReference>
<sequence length="337" mass="36271">MIKEAIYKLINHEDLTYEESLAVMGEMMDGTATQAQMGGFLTALRMQGETIDEITAFATVMREKGVKLHPERDVMEIVGTGGDEVGTFNISTTSAFVVAAAGIPVAKHGNRSISSRSGAADVLENLGAKMDLTAEQNETVLKKTDMCFMFAPVYHSSMRYAAPVRKELGVRTVFNILGPLSNPAAAKMQLLGVYDKDLAPALAQVLSNLGVTRGVAVCGDDGLDEITLTGKTYVNEIRNGEIISYTITPEQFGLKSCELSELIGGTPKENAEITRRILTGEETGPKRDVILMNAGMSLYLGIDGITLAEGIEKAKEMIDSGKAYAKLQEFVKATQEA</sequence>
<feature type="binding site" evidence="5">
    <location>
        <position position="79"/>
    </location>
    <ligand>
        <name>5-phospho-alpha-D-ribose 1-diphosphate</name>
        <dbReference type="ChEBI" id="CHEBI:58017"/>
    </ligand>
</feature>
<evidence type="ECO:0000259" key="6">
    <source>
        <dbReference type="Pfam" id="PF00591"/>
    </source>
</evidence>
<feature type="binding site" evidence="5">
    <location>
        <position position="165"/>
    </location>
    <ligand>
        <name>anthranilate</name>
        <dbReference type="ChEBI" id="CHEBI:16567"/>
        <label>2</label>
    </ligand>
</feature>
<gene>
    <name evidence="5 8" type="primary">trpD</name>
    <name evidence="8" type="ORF">HFM93_04485</name>
</gene>
<evidence type="ECO:0000256" key="4">
    <source>
        <dbReference type="ARBA" id="ARBA00023141"/>
    </source>
</evidence>
<dbReference type="HAMAP" id="MF_00211">
    <property type="entry name" value="TrpD"/>
    <property type="match status" value="1"/>
</dbReference>
<keyword evidence="2 5" id="KW-0808">Transferase</keyword>
<dbReference type="Pfam" id="PF02885">
    <property type="entry name" value="Glycos_trans_3N"/>
    <property type="match status" value="1"/>
</dbReference>
<accession>A0ABX2GVB1</accession>
<protein>
    <recommendedName>
        <fullName evidence="5">Anthranilate phosphoribosyltransferase</fullName>
        <ecNumber evidence="5">2.4.2.18</ecNumber>
    </recommendedName>
</protein>
<comment type="function">
    <text evidence="5">Catalyzes the transfer of the phosphoribosyl group of 5-phosphorylribose-1-pyrophosphate (PRPP) to anthranilate to yield N-(5'-phosphoribosyl)-anthranilate (PRA).</text>
</comment>
<comment type="similarity">
    <text evidence="5">Belongs to the anthranilate phosphoribosyltransferase family.</text>
</comment>
<evidence type="ECO:0000256" key="1">
    <source>
        <dbReference type="ARBA" id="ARBA00022676"/>
    </source>
</evidence>
<feature type="binding site" evidence="5">
    <location>
        <begin position="82"/>
        <end position="83"/>
    </location>
    <ligand>
        <name>5-phospho-alpha-D-ribose 1-diphosphate</name>
        <dbReference type="ChEBI" id="CHEBI:58017"/>
    </ligand>
</feature>
<comment type="subunit">
    <text evidence="5">Homodimer.</text>
</comment>
<dbReference type="PANTHER" id="PTHR43285:SF2">
    <property type="entry name" value="ANTHRANILATE PHOSPHORIBOSYLTRANSFERASE"/>
    <property type="match status" value="1"/>
</dbReference>
<dbReference type="NCBIfam" id="TIGR01245">
    <property type="entry name" value="trpD"/>
    <property type="match status" value="1"/>
</dbReference>
<dbReference type="Proteomes" id="UP000821846">
    <property type="component" value="Unassembled WGS sequence"/>
</dbReference>
<feature type="binding site" evidence="5">
    <location>
        <position position="110"/>
    </location>
    <ligand>
        <name>anthranilate</name>
        <dbReference type="ChEBI" id="CHEBI:16567"/>
        <label>1</label>
    </ligand>
</feature>
<keyword evidence="1 5" id="KW-0328">Glycosyltransferase</keyword>
<feature type="binding site" evidence="5">
    <location>
        <position position="225"/>
    </location>
    <ligand>
        <name>Mg(2+)</name>
        <dbReference type="ChEBI" id="CHEBI:18420"/>
        <label>2</label>
    </ligand>
</feature>
<dbReference type="InterPro" id="IPR000312">
    <property type="entry name" value="Glycosyl_Trfase_fam3"/>
</dbReference>
<comment type="catalytic activity">
    <reaction evidence="5">
        <text>N-(5-phospho-beta-D-ribosyl)anthranilate + diphosphate = 5-phospho-alpha-D-ribose 1-diphosphate + anthranilate</text>
        <dbReference type="Rhea" id="RHEA:11768"/>
        <dbReference type="ChEBI" id="CHEBI:16567"/>
        <dbReference type="ChEBI" id="CHEBI:18277"/>
        <dbReference type="ChEBI" id="CHEBI:33019"/>
        <dbReference type="ChEBI" id="CHEBI:58017"/>
        <dbReference type="EC" id="2.4.2.18"/>
    </reaction>
</comment>
<dbReference type="InterPro" id="IPR005940">
    <property type="entry name" value="Anthranilate_Pribosyl_Tfrase"/>
</dbReference>
<reference evidence="8 9" key="1">
    <citation type="journal article" date="2020" name="Cell Host Microbe">
        <title>Functional and Genomic Variation between Human-Derived Isolates of Lachnospiraceae Reveals Inter- and Intra-Species Diversity.</title>
        <authorList>
            <person name="Sorbara M.T."/>
            <person name="Littmann E.R."/>
            <person name="Fontana E."/>
            <person name="Moody T.U."/>
            <person name="Kohout C.E."/>
            <person name="Gjonbalaj M."/>
            <person name="Eaton V."/>
            <person name="Seok R."/>
            <person name="Leiner I.M."/>
            <person name="Pamer E.G."/>
        </authorList>
    </citation>
    <scope>NUCLEOTIDE SEQUENCE [LARGE SCALE GENOMIC DNA]</scope>
    <source>
        <strain evidence="8 9">MSK.14.16</strain>
    </source>
</reference>
<keyword evidence="5" id="KW-0028">Amino-acid biosynthesis</keyword>
<dbReference type="Pfam" id="PF00591">
    <property type="entry name" value="Glycos_transf_3"/>
    <property type="match status" value="1"/>
</dbReference>
<dbReference type="InterPro" id="IPR036320">
    <property type="entry name" value="Glycosyl_Trfase_fam3_N_dom_sf"/>
</dbReference>
<dbReference type="SUPFAM" id="SSF47648">
    <property type="entry name" value="Nucleoside phosphorylase/phosphoribosyltransferase N-terminal domain"/>
    <property type="match status" value="1"/>
</dbReference>
<dbReference type="GO" id="GO:0004048">
    <property type="term" value="F:anthranilate phosphoribosyltransferase activity"/>
    <property type="evidence" value="ECO:0007669"/>
    <property type="project" value="UniProtKB-EC"/>
</dbReference>
<dbReference type="SUPFAM" id="SSF52418">
    <property type="entry name" value="Nucleoside phosphorylase/phosphoribosyltransferase catalytic domain"/>
    <property type="match status" value="1"/>
</dbReference>
<feature type="binding site" evidence="5">
    <location>
        <position position="79"/>
    </location>
    <ligand>
        <name>anthranilate</name>
        <dbReference type="ChEBI" id="CHEBI:16567"/>
        <label>1</label>
    </ligand>
</feature>
<feature type="binding site" evidence="5">
    <location>
        <position position="225"/>
    </location>
    <ligand>
        <name>Mg(2+)</name>
        <dbReference type="ChEBI" id="CHEBI:18420"/>
        <label>1</label>
    </ligand>
</feature>
<keyword evidence="9" id="KW-1185">Reference proteome</keyword>
<organism evidence="8 9">
    <name type="scientific">Faecalicatena fissicatena</name>
    <dbReference type="NCBI Taxonomy" id="290055"/>
    <lineage>
        <taxon>Bacteria</taxon>
        <taxon>Bacillati</taxon>
        <taxon>Bacillota</taxon>
        <taxon>Clostridia</taxon>
        <taxon>Lachnospirales</taxon>
        <taxon>Lachnospiraceae</taxon>
        <taxon>Faecalicatena</taxon>
    </lineage>
</organism>
<evidence type="ECO:0000256" key="2">
    <source>
        <dbReference type="ARBA" id="ARBA00022679"/>
    </source>
</evidence>
<dbReference type="EMBL" id="JAAWUZ010000010">
    <property type="protein sequence ID" value="NSG29548.1"/>
    <property type="molecule type" value="Genomic_DNA"/>
</dbReference>
<evidence type="ECO:0000256" key="5">
    <source>
        <dbReference type="HAMAP-Rule" id="MF_00211"/>
    </source>
</evidence>
<dbReference type="PANTHER" id="PTHR43285">
    <property type="entry name" value="ANTHRANILATE PHOSPHORIBOSYLTRANSFERASE"/>
    <property type="match status" value="1"/>
</dbReference>
<feature type="binding site" evidence="5">
    <location>
        <begin position="89"/>
        <end position="92"/>
    </location>
    <ligand>
        <name>5-phospho-alpha-D-ribose 1-diphosphate</name>
        <dbReference type="ChEBI" id="CHEBI:58017"/>
    </ligand>
</feature>
<feature type="binding site" evidence="5">
    <location>
        <position position="91"/>
    </location>
    <ligand>
        <name>Mg(2+)</name>
        <dbReference type="ChEBI" id="CHEBI:18420"/>
        <label>1</label>
    </ligand>
</feature>
<dbReference type="RefSeq" id="WP_173865987.1">
    <property type="nucleotide sequence ID" value="NZ_JAAWUU010000011.1"/>
</dbReference>
<proteinExistence type="inferred from homology"/>
<comment type="caution">
    <text evidence="8">The sequence shown here is derived from an EMBL/GenBank/DDBJ whole genome shotgun (WGS) entry which is preliminary data.</text>
</comment>
<keyword evidence="3 5" id="KW-0822">Tryptophan biosynthesis</keyword>
<dbReference type="Gene3D" id="1.20.970.10">
    <property type="entry name" value="Transferase, Pyrimidine Nucleoside Phosphorylase, Chain C"/>
    <property type="match status" value="1"/>
</dbReference>
<feature type="binding site" evidence="5">
    <location>
        <position position="87"/>
    </location>
    <ligand>
        <name>5-phospho-alpha-D-ribose 1-diphosphate</name>
        <dbReference type="ChEBI" id="CHEBI:58017"/>
    </ligand>
</feature>
<keyword evidence="5" id="KW-0460">Magnesium</keyword>
<name>A0ABX2GVB1_9FIRM</name>
<feature type="binding site" evidence="5">
    <location>
        <begin position="107"/>
        <end position="115"/>
    </location>
    <ligand>
        <name>5-phospho-alpha-D-ribose 1-diphosphate</name>
        <dbReference type="ChEBI" id="CHEBI:58017"/>
    </ligand>
</feature>
<comment type="pathway">
    <text evidence="5">Amino-acid biosynthesis; L-tryptophan biosynthesis; L-tryptophan from chorismate: step 2/5.</text>
</comment>
<dbReference type="EC" id="2.4.2.18" evidence="5"/>
<dbReference type="InterPro" id="IPR017459">
    <property type="entry name" value="Glycosyl_Trfase_fam3_N_dom"/>
</dbReference>
<feature type="binding site" evidence="5">
    <location>
        <position position="119"/>
    </location>
    <ligand>
        <name>5-phospho-alpha-D-ribose 1-diphosphate</name>
        <dbReference type="ChEBI" id="CHEBI:58017"/>
    </ligand>
</feature>
<dbReference type="Gene3D" id="3.40.1030.10">
    <property type="entry name" value="Nucleoside phosphorylase/phosphoribosyltransferase catalytic domain"/>
    <property type="match status" value="1"/>
</dbReference>
<comment type="caution">
    <text evidence="5">Lacks conserved residue(s) required for the propagation of feature annotation.</text>
</comment>
<feature type="binding site" evidence="5">
    <location>
        <position position="224"/>
    </location>
    <ligand>
        <name>Mg(2+)</name>
        <dbReference type="ChEBI" id="CHEBI:18420"/>
        <label>2</label>
    </ligand>
</feature>
<evidence type="ECO:0000259" key="7">
    <source>
        <dbReference type="Pfam" id="PF02885"/>
    </source>
</evidence>
<comment type="cofactor">
    <cofactor evidence="5">
        <name>Mg(2+)</name>
        <dbReference type="ChEBI" id="CHEBI:18420"/>
    </cofactor>
    <text evidence="5">Binds 2 magnesium ions per monomer.</text>
</comment>
<keyword evidence="5" id="KW-0479">Metal-binding</keyword>
<keyword evidence="4 5" id="KW-0057">Aromatic amino acid biosynthesis</keyword>
<evidence type="ECO:0000313" key="8">
    <source>
        <dbReference type="EMBL" id="NSG29548.1"/>
    </source>
</evidence>
<evidence type="ECO:0000256" key="3">
    <source>
        <dbReference type="ARBA" id="ARBA00022822"/>
    </source>
</evidence>
<evidence type="ECO:0000313" key="9">
    <source>
        <dbReference type="Proteomes" id="UP000821846"/>
    </source>
</evidence>
<feature type="domain" description="Glycosyl transferase family 3 N-terminal" evidence="7">
    <location>
        <begin position="3"/>
        <end position="65"/>
    </location>
</feature>
<feature type="domain" description="Glycosyl transferase family 3" evidence="6">
    <location>
        <begin position="73"/>
        <end position="324"/>
    </location>
</feature>